<dbReference type="Pfam" id="PF02721">
    <property type="entry name" value="DUF223"/>
    <property type="match status" value="1"/>
</dbReference>
<dbReference type="Proteomes" id="UP001457282">
    <property type="component" value="Unassembled WGS sequence"/>
</dbReference>
<dbReference type="Gene3D" id="2.40.50.140">
    <property type="entry name" value="Nucleic acid-binding proteins"/>
    <property type="match status" value="3"/>
</dbReference>
<evidence type="ECO:0000313" key="3">
    <source>
        <dbReference type="Proteomes" id="UP001457282"/>
    </source>
</evidence>
<dbReference type="PANTHER" id="PTHR47165:SF4">
    <property type="entry name" value="OS03G0429900 PROTEIN"/>
    <property type="match status" value="1"/>
</dbReference>
<feature type="domain" description="Replication protein A 70 kDa DNA-binding subunit B/D first OB fold" evidence="1">
    <location>
        <begin position="6"/>
        <end position="107"/>
    </location>
</feature>
<sequence>MSIVPIRDLEPFQSGKKIQIRVCRKWRPKIFRLVDQFMGLHCIFVDAMGDAIEASVKEVDYDLVAPKIEDGCHYEITYFYTVKSKSSFQVVPHPAQIYLNTRTVFKKLLNVHSPIQRHRFYLQDFDSLSSRIDNDSILTDVLGHITAMQPLEEKIIADGRIEKKCEIYIENLRKKAMRVTLWGDIATSFNSNAFNELTSAKFVVFTSLKVKKYEDNTVLSSTISTMIFMNPDILELEQYKSMFNNPIDTIKMVPASTTQQIAPQQLKTTKRLSVGELNILDPDKCKDVTIISRATITRFDTHNGWWYKACPSCYKQLKTNLQTDQLVCPNPKHGVIDQIPIPWFKVGLILEDASDQTNAIIIGRSAEQLFKISCRELVVEKGFANQQEFPEAILRVKGQCKVFQFRFGNMKSNFNRSDLLIQGVFDDKVELLASSSELTELDAKMLTLAPSPLSKQVSPLDLIASPDTPPIKITSISKKRTRDDMTRAILSSIKKARRKLERSVFM</sequence>
<dbReference type="AlphaFoldDB" id="A0AAW1W5U9"/>
<organism evidence="2 3">
    <name type="scientific">Rubus argutus</name>
    <name type="common">Southern blackberry</name>
    <dbReference type="NCBI Taxonomy" id="59490"/>
    <lineage>
        <taxon>Eukaryota</taxon>
        <taxon>Viridiplantae</taxon>
        <taxon>Streptophyta</taxon>
        <taxon>Embryophyta</taxon>
        <taxon>Tracheophyta</taxon>
        <taxon>Spermatophyta</taxon>
        <taxon>Magnoliopsida</taxon>
        <taxon>eudicotyledons</taxon>
        <taxon>Gunneridae</taxon>
        <taxon>Pentapetalae</taxon>
        <taxon>rosids</taxon>
        <taxon>fabids</taxon>
        <taxon>Rosales</taxon>
        <taxon>Rosaceae</taxon>
        <taxon>Rosoideae</taxon>
        <taxon>Rosoideae incertae sedis</taxon>
        <taxon>Rubus</taxon>
    </lineage>
</organism>
<evidence type="ECO:0000259" key="1">
    <source>
        <dbReference type="Pfam" id="PF02721"/>
    </source>
</evidence>
<accession>A0AAW1W5U9</accession>
<dbReference type="EMBL" id="JBEDUW010000006">
    <property type="protein sequence ID" value="KAK9919383.1"/>
    <property type="molecule type" value="Genomic_DNA"/>
</dbReference>
<comment type="caution">
    <text evidence="2">The sequence shown here is derived from an EMBL/GenBank/DDBJ whole genome shotgun (WGS) entry which is preliminary data.</text>
</comment>
<protein>
    <recommendedName>
        <fullName evidence="1">Replication protein A 70 kDa DNA-binding subunit B/D first OB fold domain-containing protein</fullName>
    </recommendedName>
</protein>
<reference evidence="2 3" key="1">
    <citation type="journal article" date="2023" name="G3 (Bethesda)">
        <title>A chromosome-length genome assembly and annotation of blackberry (Rubus argutus, cv. 'Hillquist').</title>
        <authorList>
            <person name="Bruna T."/>
            <person name="Aryal R."/>
            <person name="Dudchenko O."/>
            <person name="Sargent D.J."/>
            <person name="Mead D."/>
            <person name="Buti M."/>
            <person name="Cavallini A."/>
            <person name="Hytonen T."/>
            <person name="Andres J."/>
            <person name="Pham M."/>
            <person name="Weisz D."/>
            <person name="Mascagni F."/>
            <person name="Usai G."/>
            <person name="Natali L."/>
            <person name="Bassil N."/>
            <person name="Fernandez G.E."/>
            <person name="Lomsadze A."/>
            <person name="Armour M."/>
            <person name="Olukolu B."/>
            <person name="Poorten T."/>
            <person name="Britton C."/>
            <person name="Davik J."/>
            <person name="Ashrafi H."/>
            <person name="Aiden E.L."/>
            <person name="Borodovsky M."/>
            <person name="Worthington M."/>
        </authorList>
    </citation>
    <scope>NUCLEOTIDE SEQUENCE [LARGE SCALE GENOMIC DNA]</scope>
    <source>
        <strain evidence="2">PI 553951</strain>
    </source>
</reference>
<name>A0AAW1W5U9_RUBAR</name>
<dbReference type="SUPFAM" id="SSF50249">
    <property type="entry name" value="Nucleic acid-binding proteins"/>
    <property type="match status" value="3"/>
</dbReference>
<evidence type="ECO:0000313" key="2">
    <source>
        <dbReference type="EMBL" id="KAK9919383.1"/>
    </source>
</evidence>
<dbReference type="InterPro" id="IPR012340">
    <property type="entry name" value="NA-bd_OB-fold"/>
</dbReference>
<gene>
    <name evidence="2" type="ORF">M0R45_027978</name>
</gene>
<dbReference type="InterPro" id="IPR003871">
    <property type="entry name" value="RFA1B/D_OB_1st"/>
</dbReference>
<keyword evidence="3" id="KW-1185">Reference proteome</keyword>
<dbReference type="PANTHER" id="PTHR47165">
    <property type="entry name" value="OS03G0429900 PROTEIN"/>
    <property type="match status" value="1"/>
</dbReference>
<proteinExistence type="predicted"/>
<dbReference type="CDD" id="cd04481">
    <property type="entry name" value="RPA1_DBD_B_like"/>
    <property type="match status" value="1"/>
</dbReference>